<dbReference type="Pfam" id="PF10589">
    <property type="entry name" value="NADH_4Fe-4S"/>
    <property type="match status" value="1"/>
</dbReference>
<evidence type="ECO:0000256" key="3">
    <source>
        <dbReference type="ARBA" id="ARBA00023014"/>
    </source>
</evidence>
<organism evidence="6">
    <name type="scientific">marine sediment metagenome</name>
    <dbReference type="NCBI Taxonomy" id="412755"/>
    <lineage>
        <taxon>unclassified sequences</taxon>
        <taxon>metagenomes</taxon>
        <taxon>ecological metagenomes</taxon>
    </lineage>
</organism>
<dbReference type="GO" id="GO:0008137">
    <property type="term" value="F:NADH dehydrogenase (ubiquinone) activity"/>
    <property type="evidence" value="ECO:0007669"/>
    <property type="project" value="InterPro"/>
</dbReference>
<comment type="caution">
    <text evidence="6">The sequence shown here is derived from an EMBL/GenBank/DDBJ whole genome shotgun (WGS) entry which is preliminary data.</text>
</comment>
<proteinExistence type="predicted"/>
<evidence type="ECO:0000313" key="6">
    <source>
        <dbReference type="EMBL" id="GAG15395.1"/>
    </source>
</evidence>
<dbReference type="SUPFAM" id="SSF142019">
    <property type="entry name" value="Nqo1 FMN-binding domain-like"/>
    <property type="match status" value="1"/>
</dbReference>
<dbReference type="EMBL" id="BARS01037768">
    <property type="protein sequence ID" value="GAG15395.1"/>
    <property type="molecule type" value="Genomic_DNA"/>
</dbReference>
<accession>X0VAV1</accession>
<feature type="region of interest" description="Disordered" evidence="4">
    <location>
        <begin position="1"/>
        <end position="23"/>
    </location>
</feature>
<dbReference type="InterPro" id="IPR019554">
    <property type="entry name" value="Soluble_ligand-bd"/>
</dbReference>
<dbReference type="SUPFAM" id="SSF140490">
    <property type="entry name" value="Nqo1C-terminal domain-like"/>
    <property type="match status" value="1"/>
</dbReference>
<sequence length="256" mass="27448">ALMASIEGKRGMPRPRPPFPAQSGLWGKPTNINNVKTWATIPVIITEGADWYTTIGTEKSKGTVVFALTGKLANSGLVEVPMGIKLEELIYGIGGGIPRGKKFKAVQTGGPSGGCLTSSMLNSPVDYETLAAAGSIMGSGGMVIADEDTCMVDLARYFLSFTQVESCGKCPPCRVGTRQMLGILERITQGKGNLEDIEQLERIANTVRQGSLCGLGQTAPNPVLTTIRYFRDEYEEHIKNHHCRAATCKGQGRIQA</sequence>
<dbReference type="SMART" id="SM00928">
    <property type="entry name" value="NADH_4Fe-4S"/>
    <property type="match status" value="1"/>
</dbReference>
<dbReference type="InterPro" id="IPR037225">
    <property type="entry name" value="Nuo51_FMN-bd_sf"/>
</dbReference>
<dbReference type="Gene3D" id="3.10.20.600">
    <property type="match status" value="1"/>
</dbReference>
<keyword evidence="3" id="KW-0411">Iron-sulfur</keyword>
<dbReference type="InterPro" id="IPR037207">
    <property type="entry name" value="Nuop51_4Fe4S-bd_sf"/>
</dbReference>
<dbReference type="PANTHER" id="PTHR43578:SF3">
    <property type="entry name" value="NADH-QUINONE OXIDOREDUCTASE SUBUNIT F"/>
    <property type="match status" value="1"/>
</dbReference>
<evidence type="ECO:0000259" key="5">
    <source>
        <dbReference type="SMART" id="SM00928"/>
    </source>
</evidence>
<reference evidence="6" key="1">
    <citation type="journal article" date="2014" name="Front. Microbiol.">
        <title>High frequency of phylogenetically diverse reductive dehalogenase-homologous genes in deep subseafloor sedimentary metagenomes.</title>
        <authorList>
            <person name="Kawai M."/>
            <person name="Futagami T."/>
            <person name="Toyoda A."/>
            <person name="Takaki Y."/>
            <person name="Nishi S."/>
            <person name="Hori S."/>
            <person name="Arai W."/>
            <person name="Tsubouchi T."/>
            <person name="Morono Y."/>
            <person name="Uchiyama I."/>
            <person name="Ito T."/>
            <person name="Fujiyama A."/>
            <person name="Inagaki F."/>
            <person name="Takami H."/>
        </authorList>
    </citation>
    <scope>NUCLEOTIDE SEQUENCE</scope>
    <source>
        <strain evidence="6">Expedition CK06-06</strain>
    </source>
</reference>
<dbReference type="GO" id="GO:0010181">
    <property type="term" value="F:FMN binding"/>
    <property type="evidence" value="ECO:0007669"/>
    <property type="project" value="InterPro"/>
</dbReference>
<feature type="non-terminal residue" evidence="6">
    <location>
        <position position="1"/>
    </location>
</feature>
<dbReference type="InterPro" id="IPR001949">
    <property type="entry name" value="NADH-UbQ_OxRdtase_51kDa_CS"/>
</dbReference>
<feature type="domain" description="NADH-ubiquinone oxidoreductase 51kDa subunit iron-sulphur binding" evidence="5">
    <location>
        <begin position="152"/>
        <end position="197"/>
    </location>
</feature>
<protein>
    <recommendedName>
        <fullName evidence="5">NADH-ubiquinone oxidoreductase 51kDa subunit iron-sulphur binding domain-containing protein</fullName>
    </recommendedName>
</protein>
<evidence type="ECO:0000256" key="4">
    <source>
        <dbReference type="SAM" id="MobiDB-lite"/>
    </source>
</evidence>
<name>X0VAV1_9ZZZZ</name>
<dbReference type="PROSITE" id="PS00645">
    <property type="entry name" value="COMPLEX1_51K_2"/>
    <property type="match status" value="1"/>
</dbReference>
<dbReference type="GO" id="GO:0046872">
    <property type="term" value="F:metal ion binding"/>
    <property type="evidence" value="ECO:0007669"/>
    <property type="project" value="UniProtKB-KW"/>
</dbReference>
<dbReference type="Gene3D" id="1.20.1440.230">
    <property type="entry name" value="NADH-ubiquinone oxidoreductase 51kDa subunit, iron-sulphur binding domain"/>
    <property type="match status" value="1"/>
</dbReference>
<dbReference type="PANTHER" id="PTHR43578">
    <property type="entry name" value="NADH-QUINONE OXIDOREDUCTASE SUBUNIT F"/>
    <property type="match status" value="1"/>
</dbReference>
<dbReference type="GO" id="GO:0051539">
    <property type="term" value="F:4 iron, 4 sulfur cluster binding"/>
    <property type="evidence" value="ECO:0007669"/>
    <property type="project" value="InterPro"/>
</dbReference>
<evidence type="ECO:0000256" key="1">
    <source>
        <dbReference type="ARBA" id="ARBA00022723"/>
    </source>
</evidence>
<dbReference type="FunFam" id="1.20.1440.230:FF:000001">
    <property type="entry name" value="Mitochondrial NADH dehydrogenase flavoprotein 1"/>
    <property type="match status" value="1"/>
</dbReference>
<dbReference type="AlphaFoldDB" id="X0VAV1"/>
<dbReference type="InterPro" id="IPR019575">
    <property type="entry name" value="Nuop51_4Fe4S-bd"/>
</dbReference>
<dbReference type="Pfam" id="PF10531">
    <property type="entry name" value="SLBB"/>
    <property type="match status" value="1"/>
</dbReference>
<feature type="non-terminal residue" evidence="6">
    <location>
        <position position="256"/>
    </location>
</feature>
<dbReference type="SUPFAM" id="SSF142984">
    <property type="entry name" value="Nqo1 middle domain-like"/>
    <property type="match status" value="1"/>
</dbReference>
<dbReference type="Gene3D" id="3.40.50.11540">
    <property type="entry name" value="NADH-ubiquinone oxidoreductase 51kDa subunit"/>
    <property type="match status" value="1"/>
</dbReference>
<keyword evidence="2" id="KW-0408">Iron</keyword>
<evidence type="ECO:0000256" key="2">
    <source>
        <dbReference type="ARBA" id="ARBA00023004"/>
    </source>
</evidence>
<keyword evidence="1" id="KW-0479">Metal-binding</keyword>
<gene>
    <name evidence="6" type="ORF">S01H1_57869</name>
</gene>